<reference evidence="2" key="1">
    <citation type="submission" date="2023-01" db="EMBL/GenBank/DDBJ databases">
        <title>Exophiala dermititidis isolated from Cystic Fibrosis Patient.</title>
        <authorList>
            <person name="Kurbessoian T."/>
            <person name="Crocker A."/>
            <person name="Murante D."/>
            <person name="Hogan D.A."/>
            <person name="Stajich J.E."/>
        </authorList>
    </citation>
    <scope>NUCLEOTIDE SEQUENCE</scope>
    <source>
        <strain evidence="2">Ex8</strain>
    </source>
</reference>
<dbReference type="EMBL" id="JAJGCB010000003">
    <property type="protein sequence ID" value="KAJ8994126.1"/>
    <property type="molecule type" value="Genomic_DNA"/>
</dbReference>
<feature type="compositionally biased region" description="Polar residues" evidence="1">
    <location>
        <begin position="30"/>
        <end position="39"/>
    </location>
</feature>
<evidence type="ECO:0000256" key="1">
    <source>
        <dbReference type="SAM" id="MobiDB-lite"/>
    </source>
</evidence>
<evidence type="ECO:0000313" key="2">
    <source>
        <dbReference type="EMBL" id="KAJ8994126.1"/>
    </source>
</evidence>
<organism evidence="2 3">
    <name type="scientific">Exophiala dermatitidis</name>
    <name type="common">Black yeast-like fungus</name>
    <name type="synonym">Wangiella dermatitidis</name>
    <dbReference type="NCBI Taxonomy" id="5970"/>
    <lineage>
        <taxon>Eukaryota</taxon>
        <taxon>Fungi</taxon>
        <taxon>Dikarya</taxon>
        <taxon>Ascomycota</taxon>
        <taxon>Pezizomycotina</taxon>
        <taxon>Eurotiomycetes</taxon>
        <taxon>Chaetothyriomycetidae</taxon>
        <taxon>Chaetothyriales</taxon>
        <taxon>Herpotrichiellaceae</taxon>
        <taxon>Exophiala</taxon>
    </lineage>
</organism>
<dbReference type="AlphaFoldDB" id="A0AAN6J114"/>
<name>A0AAN6J114_EXODE</name>
<feature type="region of interest" description="Disordered" evidence="1">
    <location>
        <begin position="30"/>
        <end position="60"/>
    </location>
</feature>
<proteinExistence type="predicted"/>
<accession>A0AAN6J114</accession>
<gene>
    <name evidence="2" type="ORF">HRR80_002621</name>
</gene>
<protein>
    <submittedName>
        <fullName evidence="2">Uncharacterized protein</fullName>
    </submittedName>
</protein>
<dbReference type="Proteomes" id="UP001161757">
    <property type="component" value="Unassembled WGS sequence"/>
</dbReference>
<sequence>MKTISLVSRTCTLHQRPVLPFNKTVRLQRWASTSTSKGLTDSKSDKGSDSQEKQDKIEKLKKVHKSMAEADEEMRRAMENLAGDGGEAGVELEEGKAVAMKRGVRENMFRYI</sequence>
<feature type="compositionally biased region" description="Basic and acidic residues" evidence="1">
    <location>
        <begin position="40"/>
        <end position="60"/>
    </location>
</feature>
<evidence type="ECO:0000313" key="3">
    <source>
        <dbReference type="Proteomes" id="UP001161757"/>
    </source>
</evidence>
<comment type="caution">
    <text evidence="2">The sequence shown here is derived from an EMBL/GenBank/DDBJ whole genome shotgun (WGS) entry which is preliminary data.</text>
</comment>